<dbReference type="EMBL" id="VZAP01000062">
    <property type="protein sequence ID" value="MQO92083.1"/>
    <property type="molecule type" value="Genomic_DNA"/>
</dbReference>
<dbReference type="AlphaFoldDB" id="A0AA91A750"/>
<gene>
    <name evidence="1" type="ORF">F7D31_05250</name>
</gene>
<reference evidence="2" key="1">
    <citation type="submission" date="2019-09" db="EMBL/GenBank/DDBJ databases">
        <title>Distinct polysaccharide growth profiles of human intestinal Prevotella copri isolates.</title>
        <authorList>
            <person name="Fehlner-Peach H."/>
            <person name="Magnabosco C."/>
            <person name="Raghavan V."/>
            <person name="Scher J.U."/>
            <person name="Tett A."/>
            <person name="Cox L.M."/>
            <person name="Gottsegen C."/>
            <person name="Watters A."/>
            <person name="Wiltshire- Gordon J.D."/>
            <person name="Segata N."/>
            <person name="Bonneau R."/>
            <person name="Littman D.R."/>
        </authorList>
    </citation>
    <scope>NUCLEOTIDE SEQUENCE [LARGE SCALE GENOMIC DNA]</scope>
    <source>
        <strain evidence="2">iAU3127</strain>
    </source>
</reference>
<protein>
    <recommendedName>
        <fullName evidence="3">Apea-like HEPN domain-containing protein</fullName>
    </recommendedName>
</protein>
<evidence type="ECO:0008006" key="3">
    <source>
        <dbReference type="Google" id="ProtNLM"/>
    </source>
</evidence>
<sequence length="487" mass="56403">MGTKITIFNAFLPNYTKVVDFDDFERIDVGVQGLENANHFLWKLWHLFDLQYAPTNNSYAPWAYLPQKLKGKKNNILVLGNINTALGNFQVAISYVKKGDIDSICFYSGIHNDKLTYRKLRELVLQAKGEIDQLVTFHYNIELFCKFEHLEFYTYVGRFFKLYSQDKRIYVSFDITCADKYEAYHLGMERMKYMTAFLAVETNILFDYYPIEETSEENDIKNEAPLFMKNYIDGYSISVDRVLISEEAFKFLDKIIFVERDLHLSHLEKYFLLGCIHVQNGMKEQETFDDIVKMSFPKQTFGVMNGRLKDKQEKYTHCVMHYLSAIETASYEEGNHEVCKTCGNIKFKIASRVKDFVSKYFNEELGKVFKGLYAVRSKYLHTGILSTSGDFLNARPLLDGGTELGLVDNSFVSLKANGGISLVAVLNIKEWTTFALRCFYHEKMFGNMNYEVEAAYDNNSEAYIRHFSDAIIKSDIEGMELIAIEPT</sequence>
<evidence type="ECO:0000313" key="2">
    <source>
        <dbReference type="Proteomes" id="UP000421283"/>
    </source>
</evidence>
<proteinExistence type="predicted"/>
<accession>A0AA91A750</accession>
<dbReference type="RefSeq" id="WP_153137845.1">
    <property type="nucleotide sequence ID" value="NZ_JAHOFA010000018.1"/>
</dbReference>
<evidence type="ECO:0000313" key="1">
    <source>
        <dbReference type="EMBL" id="MQO92083.1"/>
    </source>
</evidence>
<dbReference type="Proteomes" id="UP000421283">
    <property type="component" value="Unassembled WGS sequence"/>
</dbReference>
<name>A0AA91A750_9BACT</name>
<comment type="caution">
    <text evidence="1">The sequence shown here is derived from an EMBL/GenBank/DDBJ whole genome shotgun (WGS) entry which is preliminary data.</text>
</comment>
<organism evidence="1 2">
    <name type="scientific">Segatella copri</name>
    <dbReference type="NCBI Taxonomy" id="165179"/>
    <lineage>
        <taxon>Bacteria</taxon>
        <taxon>Pseudomonadati</taxon>
        <taxon>Bacteroidota</taxon>
        <taxon>Bacteroidia</taxon>
        <taxon>Bacteroidales</taxon>
        <taxon>Prevotellaceae</taxon>
        <taxon>Segatella</taxon>
    </lineage>
</organism>